<evidence type="ECO:0000313" key="1">
    <source>
        <dbReference type="EMBL" id="KAJ8896663.1"/>
    </source>
</evidence>
<reference evidence="1 2" key="1">
    <citation type="submission" date="2023-02" db="EMBL/GenBank/DDBJ databases">
        <title>LHISI_Scaffold_Assembly.</title>
        <authorList>
            <person name="Stuart O.P."/>
            <person name="Cleave R."/>
            <person name="Magrath M.J.L."/>
            <person name="Mikheyev A.S."/>
        </authorList>
    </citation>
    <scope>NUCLEOTIDE SEQUENCE [LARGE SCALE GENOMIC DNA]</scope>
    <source>
        <strain evidence="1">Daus_M_001</strain>
        <tissue evidence="1">Leg muscle</tissue>
    </source>
</reference>
<organism evidence="1 2">
    <name type="scientific">Dryococelus australis</name>
    <dbReference type="NCBI Taxonomy" id="614101"/>
    <lineage>
        <taxon>Eukaryota</taxon>
        <taxon>Metazoa</taxon>
        <taxon>Ecdysozoa</taxon>
        <taxon>Arthropoda</taxon>
        <taxon>Hexapoda</taxon>
        <taxon>Insecta</taxon>
        <taxon>Pterygota</taxon>
        <taxon>Neoptera</taxon>
        <taxon>Polyneoptera</taxon>
        <taxon>Phasmatodea</taxon>
        <taxon>Verophasmatodea</taxon>
        <taxon>Anareolatae</taxon>
        <taxon>Phasmatidae</taxon>
        <taxon>Eurycanthinae</taxon>
        <taxon>Dryococelus</taxon>
    </lineage>
</organism>
<sequence length="92" mass="10471">MMQVVFGNNTQCKPLKETLKLPAPRPLPGGNVDVPFVIVVDDAFPLSPNIMKRFAMTGLAHERRIYNYRVSRARRTIVRHIGTAFSYLLDEN</sequence>
<dbReference type="Proteomes" id="UP001159363">
    <property type="component" value="Chromosome 1"/>
</dbReference>
<comment type="caution">
    <text evidence="1">The sequence shown here is derived from an EMBL/GenBank/DDBJ whole genome shotgun (WGS) entry which is preliminary data.</text>
</comment>
<name>A0ABQ9ILH9_9NEOP</name>
<protein>
    <recommendedName>
        <fullName evidence="3">DDE Tnp4 domain-containing protein</fullName>
    </recommendedName>
</protein>
<evidence type="ECO:0000313" key="2">
    <source>
        <dbReference type="Proteomes" id="UP001159363"/>
    </source>
</evidence>
<gene>
    <name evidence="1" type="ORF">PR048_002007</name>
</gene>
<evidence type="ECO:0008006" key="3">
    <source>
        <dbReference type="Google" id="ProtNLM"/>
    </source>
</evidence>
<dbReference type="EMBL" id="JARBHB010000001">
    <property type="protein sequence ID" value="KAJ8896663.1"/>
    <property type="molecule type" value="Genomic_DNA"/>
</dbReference>
<proteinExistence type="predicted"/>
<accession>A0ABQ9ILH9</accession>
<keyword evidence="2" id="KW-1185">Reference proteome</keyword>